<dbReference type="RefSeq" id="WP_157719399.1">
    <property type="nucleotide sequence ID" value="NZ_LT629763.1"/>
</dbReference>
<dbReference type="OrthoDB" id="6381296at2"/>
<sequence>MQKLMPALLTRGDTVAIERGLLRIQPASGRAVPEDWLASNRTLLIREIVETTGLEAFEYIGYSTGAYGRPKAEGVTLRFISVKGALSRYSIFNAHLTRQRNTATKKAGSPLPKNHFRVGKGSGFYKFWTSTGLPVRRLSDFHDYMGNLSKILFTGTSKDERIEAATLLPLSISAAEISSAFADSLPTETRQSSDTLPTRASDKGTPQSHESRALQPDSTTCALNHGNTVARGDGHTNSLASAVSAPDGQTCDEWLAEYDNAPRLMGAPSANAGKQTWRH</sequence>
<protein>
    <submittedName>
        <fullName evidence="2">Uncharacterized protein</fullName>
    </submittedName>
</protein>
<dbReference type="EMBL" id="LT629763">
    <property type="protein sequence ID" value="SDT09959.1"/>
    <property type="molecule type" value="Genomic_DNA"/>
</dbReference>
<name>A0A1H1XMB2_9GAMM</name>
<feature type="compositionally biased region" description="Polar residues" evidence="1">
    <location>
        <begin position="216"/>
        <end position="227"/>
    </location>
</feature>
<reference evidence="3" key="1">
    <citation type="submission" date="2016-10" db="EMBL/GenBank/DDBJ databases">
        <authorList>
            <person name="Varghese N."/>
            <person name="Submissions S."/>
        </authorList>
    </citation>
    <scope>NUCLEOTIDE SEQUENCE [LARGE SCALE GENOMIC DNA]</scope>
    <source>
        <strain evidence="3">JCM 14963</strain>
    </source>
</reference>
<dbReference type="Proteomes" id="UP000243413">
    <property type="component" value="Chromosome I"/>
</dbReference>
<accession>A0A1H1XMB2</accession>
<organism evidence="2 3">
    <name type="scientific">Halopseudomonas sabulinigri</name>
    <dbReference type="NCBI Taxonomy" id="472181"/>
    <lineage>
        <taxon>Bacteria</taxon>
        <taxon>Pseudomonadati</taxon>
        <taxon>Pseudomonadota</taxon>
        <taxon>Gammaproteobacteria</taxon>
        <taxon>Pseudomonadales</taxon>
        <taxon>Pseudomonadaceae</taxon>
        <taxon>Halopseudomonas</taxon>
    </lineage>
</organism>
<gene>
    <name evidence="2" type="ORF">SAMN05216271_3585</name>
</gene>
<evidence type="ECO:0000313" key="3">
    <source>
        <dbReference type="Proteomes" id="UP000243413"/>
    </source>
</evidence>
<dbReference type="STRING" id="472181.SAMN05216271_3585"/>
<evidence type="ECO:0000313" key="2">
    <source>
        <dbReference type="EMBL" id="SDT09959.1"/>
    </source>
</evidence>
<feature type="compositionally biased region" description="Polar residues" evidence="1">
    <location>
        <begin position="186"/>
        <end position="208"/>
    </location>
</feature>
<dbReference type="AlphaFoldDB" id="A0A1H1XMB2"/>
<proteinExistence type="predicted"/>
<evidence type="ECO:0000256" key="1">
    <source>
        <dbReference type="SAM" id="MobiDB-lite"/>
    </source>
</evidence>
<feature type="region of interest" description="Disordered" evidence="1">
    <location>
        <begin position="183"/>
        <end position="245"/>
    </location>
</feature>